<feature type="transmembrane region" description="Helical" evidence="1">
    <location>
        <begin position="258"/>
        <end position="279"/>
    </location>
</feature>
<protein>
    <submittedName>
        <fullName evidence="2">Uncharacterized protein</fullName>
    </submittedName>
</protein>
<dbReference type="RefSeq" id="WP_183348059.1">
    <property type="nucleotide sequence ID" value="NZ_JACHEO010000002.1"/>
</dbReference>
<keyword evidence="1" id="KW-1133">Transmembrane helix</keyword>
<reference evidence="2 3" key="1">
    <citation type="submission" date="2020-08" db="EMBL/GenBank/DDBJ databases">
        <title>Genomic Encyclopedia of Type Strains, Phase IV (KMG-IV): sequencing the most valuable type-strain genomes for metagenomic binning, comparative biology and taxonomic classification.</title>
        <authorList>
            <person name="Goeker M."/>
        </authorList>
    </citation>
    <scope>NUCLEOTIDE SEQUENCE [LARGE SCALE GENOMIC DNA]</scope>
    <source>
        <strain evidence="2 3">DSM 28570</strain>
    </source>
</reference>
<evidence type="ECO:0000313" key="3">
    <source>
        <dbReference type="Proteomes" id="UP000539642"/>
    </source>
</evidence>
<sequence length="369" mass="42001">MILHEPVHPQFFKERRLRLTLLTVMIAAFIFGFADLISNRNFERLHIFLFNLCSGGFVVIYHTENTAQPSSRAYGFFVLSLLYALFAFLEMYLPAAIISVVLAFVVESIRIQKFPFVPVDLISTRTPIVDKFHHAAILCLSIALVIAAFVVVNNDALHWIANKNLTLNLFFLGYSFPLSLLSMSVMFSFVEESAAPLPRMLLNFFFWFITLGVVIFFVFILKSMAVAKFAIATALFVVVALMLVFFLRYGRPVQQKHFLLSGMFFLLFTGITGVLYIILAHFPGPYATWGRLLLNSHSYLALYGWSLSGMLVLIRWNDFPLRVNSLRVIGIHWIALGIMAPLGKTSLTAALITISLYLYFLSLFFQRDR</sequence>
<accession>A0A840UVT0</accession>
<feature type="transmembrane region" description="Helical" evidence="1">
    <location>
        <begin position="20"/>
        <end position="38"/>
    </location>
</feature>
<feature type="transmembrane region" description="Helical" evidence="1">
    <location>
        <begin position="135"/>
        <end position="153"/>
    </location>
</feature>
<evidence type="ECO:0000313" key="2">
    <source>
        <dbReference type="EMBL" id="MBB5346828.1"/>
    </source>
</evidence>
<comment type="caution">
    <text evidence="2">The sequence shown here is derived from an EMBL/GenBank/DDBJ whole genome shotgun (WGS) entry which is preliminary data.</text>
</comment>
<gene>
    <name evidence="2" type="ORF">HNQ81_000538</name>
</gene>
<feature type="transmembrane region" description="Helical" evidence="1">
    <location>
        <begin position="346"/>
        <end position="365"/>
    </location>
</feature>
<keyword evidence="1" id="KW-0472">Membrane</keyword>
<feature type="transmembrane region" description="Helical" evidence="1">
    <location>
        <begin position="74"/>
        <end position="106"/>
    </location>
</feature>
<organism evidence="2 3">
    <name type="scientific">Desulfoprunum benzoelyticum</name>
    <dbReference type="NCBI Taxonomy" id="1506996"/>
    <lineage>
        <taxon>Bacteria</taxon>
        <taxon>Pseudomonadati</taxon>
        <taxon>Thermodesulfobacteriota</taxon>
        <taxon>Desulfobulbia</taxon>
        <taxon>Desulfobulbales</taxon>
        <taxon>Desulfobulbaceae</taxon>
        <taxon>Desulfoprunum</taxon>
    </lineage>
</organism>
<proteinExistence type="predicted"/>
<feature type="transmembrane region" description="Helical" evidence="1">
    <location>
        <begin position="226"/>
        <end position="246"/>
    </location>
</feature>
<keyword evidence="1" id="KW-0812">Transmembrane</keyword>
<feature type="transmembrane region" description="Helical" evidence="1">
    <location>
        <begin position="299"/>
        <end position="316"/>
    </location>
</feature>
<evidence type="ECO:0000256" key="1">
    <source>
        <dbReference type="SAM" id="Phobius"/>
    </source>
</evidence>
<dbReference type="EMBL" id="JACHEO010000002">
    <property type="protein sequence ID" value="MBB5346828.1"/>
    <property type="molecule type" value="Genomic_DNA"/>
</dbReference>
<dbReference type="AlphaFoldDB" id="A0A840UVT0"/>
<dbReference type="Proteomes" id="UP000539642">
    <property type="component" value="Unassembled WGS sequence"/>
</dbReference>
<feature type="transmembrane region" description="Helical" evidence="1">
    <location>
        <begin position="201"/>
        <end position="220"/>
    </location>
</feature>
<keyword evidence="3" id="KW-1185">Reference proteome</keyword>
<feature type="transmembrane region" description="Helical" evidence="1">
    <location>
        <begin position="45"/>
        <end position="62"/>
    </location>
</feature>
<name>A0A840UVT0_9BACT</name>
<feature type="transmembrane region" description="Helical" evidence="1">
    <location>
        <begin position="165"/>
        <end position="189"/>
    </location>
</feature>